<evidence type="ECO:0000259" key="1">
    <source>
        <dbReference type="PROSITE" id="PS50943"/>
    </source>
</evidence>
<dbReference type="PROSITE" id="PS50943">
    <property type="entry name" value="HTH_CROC1"/>
    <property type="match status" value="1"/>
</dbReference>
<dbReference type="AlphaFoldDB" id="A0A837R7X1"/>
<dbReference type="Gene3D" id="1.10.260.40">
    <property type="entry name" value="lambda repressor-like DNA-binding domains"/>
    <property type="match status" value="1"/>
</dbReference>
<dbReference type="Pfam" id="PF01381">
    <property type="entry name" value="HTH_3"/>
    <property type="match status" value="1"/>
</dbReference>
<dbReference type="InterPro" id="IPR010982">
    <property type="entry name" value="Lambda_DNA-bd_dom_sf"/>
</dbReference>
<dbReference type="RefSeq" id="WP_056952907.1">
    <property type="nucleotide sequence ID" value="NZ_AZCU01000014.1"/>
</dbReference>
<gene>
    <name evidence="2" type="ORF">FD24_GL000858</name>
</gene>
<dbReference type="GO" id="GO:0003677">
    <property type="term" value="F:DNA binding"/>
    <property type="evidence" value="ECO:0007669"/>
    <property type="project" value="InterPro"/>
</dbReference>
<organism evidence="2 3">
    <name type="scientific">Lactiplantibacillus pentosus DSM 20314</name>
    <dbReference type="NCBI Taxonomy" id="1423791"/>
    <lineage>
        <taxon>Bacteria</taxon>
        <taxon>Bacillati</taxon>
        <taxon>Bacillota</taxon>
        <taxon>Bacilli</taxon>
        <taxon>Lactobacillales</taxon>
        <taxon>Lactobacillaceae</taxon>
        <taxon>Lactiplantibacillus</taxon>
    </lineage>
</organism>
<dbReference type="EMBL" id="AZCU01000014">
    <property type="protein sequence ID" value="KRK23651.1"/>
    <property type="molecule type" value="Genomic_DNA"/>
</dbReference>
<dbReference type="InterPro" id="IPR001387">
    <property type="entry name" value="Cro/C1-type_HTH"/>
</dbReference>
<sequence>MVNKLRELRSEKDLTLRTAVKELSKKTGLSISPDTLAKYERGVREPKLVVWQKLADFYNVSILYIQGISPYKTKKEVYENQQDNNYRLNLMHFVQEQLGTDNYRNDTELQELEKALLKEQTQLNVESDRYVSYDDLLAYSNLAKILFSPNFFSHTNNEYIDKVNKLCVKLLKSQQKKNISVLDEMQYSDNIYLLQKLFKVILDAQEGDTKAIRIKSNINNEMNKKPFF</sequence>
<name>A0A837R7X1_LACPE</name>
<dbReference type="SMART" id="SM00530">
    <property type="entry name" value="HTH_XRE"/>
    <property type="match status" value="1"/>
</dbReference>
<evidence type="ECO:0000313" key="2">
    <source>
        <dbReference type="EMBL" id="KRK23651.1"/>
    </source>
</evidence>
<evidence type="ECO:0000313" key="3">
    <source>
        <dbReference type="Proteomes" id="UP000051020"/>
    </source>
</evidence>
<protein>
    <recommendedName>
        <fullName evidence="1">HTH cro/C1-type domain-containing protein</fullName>
    </recommendedName>
</protein>
<dbReference type="Proteomes" id="UP000051020">
    <property type="component" value="Unassembled WGS sequence"/>
</dbReference>
<dbReference type="GeneID" id="49392412"/>
<reference evidence="2 3" key="1">
    <citation type="journal article" date="2015" name="Genome Announc.">
        <title>Expanding the biotechnology potential of lactobacilli through comparative genomics of 213 strains and associated genera.</title>
        <authorList>
            <person name="Sun Z."/>
            <person name="Harris H.M."/>
            <person name="McCann A."/>
            <person name="Guo C."/>
            <person name="Argimon S."/>
            <person name="Zhang W."/>
            <person name="Yang X."/>
            <person name="Jeffery I.B."/>
            <person name="Cooney J.C."/>
            <person name="Kagawa T.F."/>
            <person name="Liu W."/>
            <person name="Song Y."/>
            <person name="Salvetti E."/>
            <person name="Wrobel A."/>
            <person name="Rasinkangas P."/>
            <person name="Parkhill J."/>
            <person name="Rea M.C."/>
            <person name="O'Sullivan O."/>
            <person name="Ritari J."/>
            <person name="Douillard F.P."/>
            <person name="Paul Ross R."/>
            <person name="Yang R."/>
            <person name="Briner A.E."/>
            <person name="Felis G.E."/>
            <person name="de Vos W.M."/>
            <person name="Barrangou R."/>
            <person name="Klaenhammer T.R."/>
            <person name="Caufield P.W."/>
            <person name="Cui Y."/>
            <person name="Zhang H."/>
            <person name="O'Toole P.W."/>
        </authorList>
    </citation>
    <scope>NUCLEOTIDE SEQUENCE [LARGE SCALE GENOMIC DNA]</scope>
    <source>
        <strain evidence="2 3">DSM 20314</strain>
    </source>
</reference>
<proteinExistence type="predicted"/>
<accession>A0A837R7X1</accession>
<comment type="caution">
    <text evidence="2">The sequence shown here is derived from an EMBL/GenBank/DDBJ whole genome shotgun (WGS) entry which is preliminary data.</text>
</comment>
<feature type="domain" description="HTH cro/C1-type" evidence="1">
    <location>
        <begin position="5"/>
        <end position="65"/>
    </location>
</feature>
<dbReference type="SUPFAM" id="SSF47413">
    <property type="entry name" value="lambda repressor-like DNA-binding domains"/>
    <property type="match status" value="1"/>
</dbReference>
<dbReference type="CDD" id="cd00093">
    <property type="entry name" value="HTH_XRE"/>
    <property type="match status" value="1"/>
</dbReference>